<reference evidence="1" key="1">
    <citation type="submission" date="2021-02" db="EMBL/GenBank/DDBJ databases">
        <title>First Annotated Genome of the Yellow-green Alga Tribonema minus.</title>
        <authorList>
            <person name="Mahan K.M."/>
        </authorList>
    </citation>
    <scope>NUCLEOTIDE SEQUENCE</scope>
    <source>
        <strain evidence="1">UTEX B ZZ1240</strain>
    </source>
</reference>
<gene>
    <name evidence="1" type="ORF">JKP88DRAFT_279677</name>
</gene>
<dbReference type="EMBL" id="JAFCMP010000401">
    <property type="protein sequence ID" value="KAG5180260.1"/>
    <property type="molecule type" value="Genomic_DNA"/>
</dbReference>
<sequence length="257" mass="27274">MQAAGAVPPVRAYGPVLMACIMTGNDARFRALTRELSHAEWESATEHDNFYSRLLEGFVKTGQLRVAVRILDGVGAAGRLSSRIVQPVLVHCARRLRDVAGVRGVVDAMRARGAPLSQAAWDMAIDTALARPGVEPGRPMWTTETPAVAAAAAAPGPAERADAPRVTIMDFHYHSAGTAAAALMLQLRDVRAQQQQQQQQGGGAAAAGHVLYMITGLGHLRGTNKGRVRAAVTAQLEQAELKYSLIPGNAGVLKVVY</sequence>
<accession>A0A835YVH2</accession>
<dbReference type="Gene3D" id="3.30.1370.110">
    <property type="match status" value="1"/>
</dbReference>
<dbReference type="AlphaFoldDB" id="A0A835YVH2"/>
<evidence type="ECO:0000313" key="1">
    <source>
        <dbReference type="EMBL" id="KAG5180260.1"/>
    </source>
</evidence>
<keyword evidence="2" id="KW-1185">Reference proteome</keyword>
<organism evidence="1 2">
    <name type="scientific">Tribonema minus</name>
    <dbReference type="NCBI Taxonomy" id="303371"/>
    <lineage>
        <taxon>Eukaryota</taxon>
        <taxon>Sar</taxon>
        <taxon>Stramenopiles</taxon>
        <taxon>Ochrophyta</taxon>
        <taxon>PX clade</taxon>
        <taxon>Xanthophyceae</taxon>
        <taxon>Tribonematales</taxon>
        <taxon>Tribonemataceae</taxon>
        <taxon>Tribonema</taxon>
    </lineage>
</organism>
<evidence type="ECO:0008006" key="3">
    <source>
        <dbReference type="Google" id="ProtNLM"/>
    </source>
</evidence>
<comment type="caution">
    <text evidence="1">The sequence shown here is derived from an EMBL/GenBank/DDBJ whole genome shotgun (WGS) entry which is preliminary data.</text>
</comment>
<dbReference type="SUPFAM" id="SSF160443">
    <property type="entry name" value="SMR domain-like"/>
    <property type="match status" value="1"/>
</dbReference>
<dbReference type="Proteomes" id="UP000664859">
    <property type="component" value="Unassembled WGS sequence"/>
</dbReference>
<evidence type="ECO:0000313" key="2">
    <source>
        <dbReference type="Proteomes" id="UP000664859"/>
    </source>
</evidence>
<dbReference type="InterPro" id="IPR036063">
    <property type="entry name" value="Smr_dom_sf"/>
</dbReference>
<protein>
    <recommendedName>
        <fullName evidence="3">Smr domain-containing protein</fullName>
    </recommendedName>
</protein>
<name>A0A835YVH2_9STRA</name>
<proteinExistence type="predicted"/>